<evidence type="ECO:0000313" key="1">
    <source>
        <dbReference type="EMBL" id="KMQ90351.1"/>
    </source>
</evidence>
<dbReference type="EMBL" id="LBMM01006765">
    <property type="protein sequence ID" value="KMQ90351.1"/>
    <property type="molecule type" value="Genomic_DNA"/>
</dbReference>
<gene>
    <name evidence="1" type="ORF">RF55_9905</name>
</gene>
<sequence length="122" mass="14121">MDGLPISKSSPLKFWPILGRLIGSENEPFGISIYFGRTDPIKNFVVLKFVPDDDDSNNIYYDIDLTKWLIGVNEDMEGETYWPPHNVEAGSLVRKEKRNWVEAGVERQIGYYLLQTLKKRNL</sequence>
<protein>
    <submittedName>
        <fullName evidence="1">Uncharacterized protein</fullName>
    </submittedName>
</protein>
<proteinExistence type="predicted"/>
<organism evidence="1 2">
    <name type="scientific">Lasius niger</name>
    <name type="common">Black garden ant</name>
    <dbReference type="NCBI Taxonomy" id="67767"/>
    <lineage>
        <taxon>Eukaryota</taxon>
        <taxon>Metazoa</taxon>
        <taxon>Ecdysozoa</taxon>
        <taxon>Arthropoda</taxon>
        <taxon>Hexapoda</taxon>
        <taxon>Insecta</taxon>
        <taxon>Pterygota</taxon>
        <taxon>Neoptera</taxon>
        <taxon>Endopterygota</taxon>
        <taxon>Hymenoptera</taxon>
        <taxon>Apocrita</taxon>
        <taxon>Aculeata</taxon>
        <taxon>Formicoidea</taxon>
        <taxon>Formicidae</taxon>
        <taxon>Formicinae</taxon>
        <taxon>Lasius</taxon>
        <taxon>Lasius</taxon>
    </lineage>
</organism>
<dbReference type="Proteomes" id="UP000036403">
    <property type="component" value="Unassembled WGS sequence"/>
</dbReference>
<dbReference type="AlphaFoldDB" id="A0A0J7KJF2"/>
<reference evidence="1 2" key="1">
    <citation type="submission" date="2015-04" db="EMBL/GenBank/DDBJ databases">
        <title>Lasius niger genome sequencing.</title>
        <authorList>
            <person name="Konorov E.A."/>
            <person name="Nikitin M.A."/>
            <person name="Kirill M.V."/>
            <person name="Chang P."/>
        </authorList>
    </citation>
    <scope>NUCLEOTIDE SEQUENCE [LARGE SCALE GENOMIC DNA]</scope>
    <source>
        <tissue evidence="1">Whole</tissue>
    </source>
</reference>
<dbReference type="PaxDb" id="67767-A0A0J7KJF2"/>
<comment type="caution">
    <text evidence="1">The sequence shown here is derived from an EMBL/GenBank/DDBJ whole genome shotgun (WGS) entry which is preliminary data.</text>
</comment>
<dbReference type="OrthoDB" id="7553334at2759"/>
<keyword evidence="2" id="KW-1185">Reference proteome</keyword>
<evidence type="ECO:0000313" key="2">
    <source>
        <dbReference type="Proteomes" id="UP000036403"/>
    </source>
</evidence>
<accession>A0A0J7KJF2</accession>
<name>A0A0J7KJF2_LASNI</name>